<organism evidence="1 2">
    <name type="scientific">Dioscorea alata</name>
    <name type="common">Purple yam</name>
    <dbReference type="NCBI Taxonomy" id="55571"/>
    <lineage>
        <taxon>Eukaryota</taxon>
        <taxon>Viridiplantae</taxon>
        <taxon>Streptophyta</taxon>
        <taxon>Embryophyta</taxon>
        <taxon>Tracheophyta</taxon>
        <taxon>Spermatophyta</taxon>
        <taxon>Magnoliopsida</taxon>
        <taxon>Liliopsida</taxon>
        <taxon>Dioscoreales</taxon>
        <taxon>Dioscoreaceae</taxon>
        <taxon>Dioscorea</taxon>
    </lineage>
</organism>
<dbReference type="EMBL" id="CM037019">
    <property type="protein sequence ID" value="KAH7672228.1"/>
    <property type="molecule type" value="Genomic_DNA"/>
</dbReference>
<name>A0ACB7VEP6_DIOAL</name>
<reference evidence="2" key="1">
    <citation type="journal article" date="2022" name="Nat. Commun.">
        <title>Chromosome evolution and the genetic basis of agronomically important traits in greater yam.</title>
        <authorList>
            <person name="Bredeson J.V."/>
            <person name="Lyons J.B."/>
            <person name="Oniyinde I.O."/>
            <person name="Okereke N.R."/>
            <person name="Kolade O."/>
            <person name="Nnabue I."/>
            <person name="Nwadili C.O."/>
            <person name="Hribova E."/>
            <person name="Parker M."/>
            <person name="Nwogha J."/>
            <person name="Shu S."/>
            <person name="Carlson J."/>
            <person name="Kariba R."/>
            <person name="Muthemba S."/>
            <person name="Knop K."/>
            <person name="Barton G.J."/>
            <person name="Sherwood A.V."/>
            <person name="Lopez-Montes A."/>
            <person name="Asiedu R."/>
            <person name="Jamnadass R."/>
            <person name="Muchugi A."/>
            <person name="Goodstein D."/>
            <person name="Egesi C.N."/>
            <person name="Featherston J."/>
            <person name="Asfaw A."/>
            <person name="Simpson G.G."/>
            <person name="Dolezel J."/>
            <person name="Hendre P.S."/>
            <person name="Van Deynze A."/>
            <person name="Kumar P.L."/>
            <person name="Obidiegwu J.E."/>
            <person name="Bhattacharjee R."/>
            <person name="Rokhsar D.S."/>
        </authorList>
    </citation>
    <scope>NUCLEOTIDE SEQUENCE [LARGE SCALE GENOMIC DNA]</scope>
    <source>
        <strain evidence="2">cv. TDa95/00328</strain>
    </source>
</reference>
<gene>
    <name evidence="1" type="ORF">IHE45_09G041400</name>
</gene>
<keyword evidence="2" id="KW-1185">Reference proteome</keyword>
<sequence length="121" mass="13517">MDLSQVIVDGEECSSSESGWTKYILPHMSDDDEDDSNESEDEGDKNGSNSGGADDDDDDDSMASDASTGPEQNKHYDENDVTKMIKDDNIKGSLSSCLKISNKEKEKEKEKEKKRYIKRNI</sequence>
<evidence type="ECO:0000313" key="1">
    <source>
        <dbReference type="EMBL" id="KAH7672228.1"/>
    </source>
</evidence>
<dbReference type="Proteomes" id="UP000827976">
    <property type="component" value="Chromosome 9"/>
</dbReference>
<comment type="caution">
    <text evidence="1">The sequence shown here is derived from an EMBL/GenBank/DDBJ whole genome shotgun (WGS) entry which is preliminary data.</text>
</comment>
<accession>A0ACB7VEP6</accession>
<proteinExistence type="predicted"/>
<evidence type="ECO:0000313" key="2">
    <source>
        <dbReference type="Proteomes" id="UP000827976"/>
    </source>
</evidence>
<protein>
    <submittedName>
        <fullName evidence="1">Uncharacterized protein</fullName>
    </submittedName>
</protein>